<feature type="transmembrane region" description="Helical" evidence="10">
    <location>
        <begin position="343"/>
        <end position="364"/>
    </location>
</feature>
<feature type="transmembrane region" description="Helical" evidence="10">
    <location>
        <begin position="156"/>
        <end position="177"/>
    </location>
</feature>
<gene>
    <name evidence="11" type="ORF">GA560_06760</name>
</gene>
<dbReference type="Proteomes" id="UP000474077">
    <property type="component" value="Unassembled WGS sequence"/>
</dbReference>
<dbReference type="InterPro" id="IPR002528">
    <property type="entry name" value="MATE_fam"/>
</dbReference>
<evidence type="ECO:0000256" key="9">
    <source>
        <dbReference type="ARBA" id="ARBA00031636"/>
    </source>
</evidence>
<keyword evidence="6 10" id="KW-1133">Transmembrane helix</keyword>
<dbReference type="NCBIfam" id="TIGR00797">
    <property type="entry name" value="matE"/>
    <property type="match status" value="1"/>
</dbReference>
<dbReference type="EMBL" id="WDER01000013">
    <property type="protein sequence ID" value="KAB6084659.1"/>
    <property type="molecule type" value="Genomic_DNA"/>
</dbReference>
<keyword evidence="8 10" id="KW-0472">Membrane</keyword>
<evidence type="ECO:0000256" key="3">
    <source>
        <dbReference type="ARBA" id="ARBA00022449"/>
    </source>
</evidence>
<comment type="caution">
    <text evidence="11">The sequence shown here is derived from an EMBL/GenBank/DDBJ whole genome shotgun (WGS) entry which is preliminary data.</text>
</comment>
<name>A0A4V1YEM0_9BACE</name>
<keyword evidence="7" id="KW-0406">Ion transport</keyword>
<evidence type="ECO:0000256" key="6">
    <source>
        <dbReference type="ARBA" id="ARBA00022989"/>
    </source>
</evidence>
<evidence type="ECO:0000256" key="8">
    <source>
        <dbReference type="ARBA" id="ARBA00023136"/>
    </source>
</evidence>
<keyword evidence="4" id="KW-1003">Cell membrane</keyword>
<keyword evidence="3" id="KW-0050">Antiport</keyword>
<evidence type="ECO:0000313" key="12">
    <source>
        <dbReference type="Proteomes" id="UP000474077"/>
    </source>
</evidence>
<evidence type="ECO:0000256" key="5">
    <source>
        <dbReference type="ARBA" id="ARBA00022692"/>
    </source>
</evidence>
<dbReference type="GO" id="GO:0006811">
    <property type="term" value="P:monoatomic ion transport"/>
    <property type="evidence" value="ECO:0007669"/>
    <property type="project" value="UniProtKB-KW"/>
</dbReference>
<dbReference type="GO" id="GO:0015297">
    <property type="term" value="F:antiporter activity"/>
    <property type="evidence" value="ECO:0007669"/>
    <property type="project" value="UniProtKB-KW"/>
</dbReference>
<evidence type="ECO:0000313" key="11">
    <source>
        <dbReference type="EMBL" id="KAB6084659.1"/>
    </source>
</evidence>
<feature type="transmembrane region" description="Helical" evidence="10">
    <location>
        <begin position="376"/>
        <end position="394"/>
    </location>
</feature>
<dbReference type="RefSeq" id="WP_049701166.1">
    <property type="nucleotide sequence ID" value="NZ_RCXZ01000022.1"/>
</dbReference>
<feature type="transmembrane region" description="Helical" evidence="10">
    <location>
        <begin position="273"/>
        <end position="296"/>
    </location>
</feature>
<proteinExistence type="predicted"/>
<keyword evidence="2" id="KW-0813">Transport</keyword>
<feature type="transmembrane region" description="Helical" evidence="10">
    <location>
        <begin position="183"/>
        <end position="207"/>
    </location>
</feature>
<evidence type="ECO:0000256" key="7">
    <source>
        <dbReference type="ARBA" id="ARBA00023065"/>
    </source>
</evidence>
<evidence type="ECO:0000256" key="4">
    <source>
        <dbReference type="ARBA" id="ARBA00022475"/>
    </source>
</evidence>
<protein>
    <recommendedName>
        <fullName evidence="9">Multidrug-efflux transporter</fullName>
    </recommendedName>
</protein>
<feature type="transmembrane region" description="Helical" evidence="10">
    <location>
        <begin position="7"/>
        <end position="28"/>
    </location>
</feature>
<dbReference type="CDD" id="cd13133">
    <property type="entry name" value="MATE_like_7"/>
    <property type="match status" value="1"/>
</dbReference>
<feature type="transmembrane region" description="Helical" evidence="10">
    <location>
        <begin position="48"/>
        <end position="69"/>
    </location>
</feature>
<evidence type="ECO:0000256" key="1">
    <source>
        <dbReference type="ARBA" id="ARBA00004651"/>
    </source>
</evidence>
<comment type="subcellular location">
    <subcellularLocation>
        <location evidence="1">Cell membrane</location>
        <topology evidence="1">Multi-pass membrane protein</topology>
    </subcellularLocation>
</comment>
<dbReference type="PIRSF" id="PIRSF006603">
    <property type="entry name" value="DinF"/>
    <property type="match status" value="1"/>
</dbReference>
<dbReference type="InterPro" id="IPR050222">
    <property type="entry name" value="MATE_MdtK"/>
</dbReference>
<dbReference type="GO" id="GO:0042910">
    <property type="term" value="F:xenobiotic transmembrane transporter activity"/>
    <property type="evidence" value="ECO:0007669"/>
    <property type="project" value="InterPro"/>
</dbReference>
<evidence type="ECO:0000256" key="10">
    <source>
        <dbReference type="SAM" id="Phobius"/>
    </source>
</evidence>
<accession>A0A4V1YEM0</accession>
<evidence type="ECO:0000256" key="2">
    <source>
        <dbReference type="ARBA" id="ARBA00022448"/>
    </source>
</evidence>
<feature type="transmembrane region" description="Helical" evidence="10">
    <location>
        <begin position="89"/>
        <end position="110"/>
    </location>
</feature>
<dbReference type="InterPro" id="IPR048279">
    <property type="entry name" value="MdtK-like"/>
</dbReference>
<dbReference type="GO" id="GO:0005886">
    <property type="term" value="C:plasma membrane"/>
    <property type="evidence" value="ECO:0007669"/>
    <property type="project" value="UniProtKB-SubCell"/>
</dbReference>
<organism evidence="11 12">
    <name type="scientific">Bacteroides xylanisolvens</name>
    <dbReference type="NCBI Taxonomy" id="371601"/>
    <lineage>
        <taxon>Bacteria</taxon>
        <taxon>Pseudomonadati</taxon>
        <taxon>Bacteroidota</taxon>
        <taxon>Bacteroidia</taxon>
        <taxon>Bacteroidales</taxon>
        <taxon>Bacteroidaceae</taxon>
        <taxon>Bacteroides</taxon>
    </lineage>
</organism>
<dbReference type="PANTHER" id="PTHR43298:SF2">
    <property type="entry name" value="FMN_FAD EXPORTER YEEO-RELATED"/>
    <property type="match status" value="1"/>
</dbReference>
<dbReference type="Pfam" id="PF01554">
    <property type="entry name" value="MatE"/>
    <property type="match status" value="2"/>
</dbReference>
<reference evidence="11 12" key="1">
    <citation type="journal article" date="2019" name="Nat. Med.">
        <title>A library of human gut bacterial isolates paired with longitudinal multiomics data enables mechanistic microbiome research.</title>
        <authorList>
            <person name="Poyet M."/>
            <person name="Groussin M."/>
            <person name="Gibbons S.M."/>
            <person name="Avila-Pacheco J."/>
            <person name="Jiang X."/>
            <person name="Kearney S.M."/>
            <person name="Perrotta A.R."/>
            <person name="Berdy B."/>
            <person name="Zhao S."/>
            <person name="Lieberman T.D."/>
            <person name="Swanson P.K."/>
            <person name="Smith M."/>
            <person name="Roesemann S."/>
            <person name="Alexander J.E."/>
            <person name="Rich S.A."/>
            <person name="Livny J."/>
            <person name="Vlamakis H."/>
            <person name="Clish C."/>
            <person name="Bullock K."/>
            <person name="Deik A."/>
            <person name="Scott J."/>
            <person name="Pierce K.A."/>
            <person name="Xavier R.J."/>
            <person name="Alm E.J."/>
        </authorList>
    </citation>
    <scope>NUCLEOTIDE SEQUENCE [LARGE SCALE GENOMIC DNA]</scope>
    <source>
        <strain evidence="11 12">BIOML-A73</strain>
    </source>
</reference>
<dbReference type="PANTHER" id="PTHR43298">
    <property type="entry name" value="MULTIDRUG RESISTANCE PROTEIN NORM-RELATED"/>
    <property type="match status" value="1"/>
</dbReference>
<feature type="transmembrane region" description="Helical" evidence="10">
    <location>
        <begin position="406"/>
        <end position="425"/>
    </location>
</feature>
<sequence length="430" mass="48436">MNYTYKQIWLINFPVMMSILMEQLINITDAIFLGHVGEVELGASALSGIYYLAVYMLGFGFSIGLQVMIARRNGEQHYKETGRTFFQGLYFLSGMAIILCLLLHLASPLILHRLITSDEIYRAVIHYLDWRSFGLLFSFPFLAFRSFLVGITTTKALSAAAIMAICINIPFNYLLIFKLNLGISGAAMASSLAEFGAFIVLLLYMWVRVDKVKYGLKVVYDGKLLIKLLRLSVWSMLHSFISVAPWFLFFVAIEHLGRTELAISNITRSVSTVFFVIVNSFASTTGSLVSNLIGAGQGKELFPVCYKVLRLGYAVGVPLIVMALWGNQWVIGFYTNNDNLVRLAFYPFIVMLLNYAFALPGYVYINAVTGTGKTKLAFIFQLITILVYLIYLYLLSECFHASLTVYMTAEYLFVILLGIQSVIYLKRKSN</sequence>
<feature type="transmembrane region" description="Helical" evidence="10">
    <location>
        <begin position="228"/>
        <end position="253"/>
    </location>
</feature>
<keyword evidence="5 10" id="KW-0812">Transmembrane</keyword>
<feature type="transmembrane region" description="Helical" evidence="10">
    <location>
        <begin position="130"/>
        <end position="149"/>
    </location>
</feature>
<dbReference type="AlphaFoldDB" id="A0A4V1YEM0"/>
<feature type="transmembrane region" description="Helical" evidence="10">
    <location>
        <begin position="308"/>
        <end position="331"/>
    </location>
</feature>